<dbReference type="SUPFAM" id="SSF117916">
    <property type="entry name" value="Fe-S cluster assembly (FSCA) domain-like"/>
    <property type="match status" value="1"/>
</dbReference>
<dbReference type="Pfam" id="PF01883">
    <property type="entry name" value="FeS_assembly_P"/>
    <property type="match status" value="1"/>
</dbReference>
<organism evidence="3 4">
    <name type="scientific">Blastochloris sulfoviridis</name>
    <dbReference type="NCBI Taxonomy" id="50712"/>
    <lineage>
        <taxon>Bacteria</taxon>
        <taxon>Pseudomonadati</taxon>
        <taxon>Pseudomonadota</taxon>
        <taxon>Alphaproteobacteria</taxon>
        <taxon>Hyphomicrobiales</taxon>
        <taxon>Blastochloridaceae</taxon>
        <taxon>Blastochloris</taxon>
    </lineage>
</organism>
<dbReference type="InterPro" id="IPR052339">
    <property type="entry name" value="Fe-S_Maturation_MIP18"/>
</dbReference>
<keyword evidence="4" id="KW-1185">Reference proteome</keyword>
<dbReference type="PANTHER" id="PTHR42831">
    <property type="entry name" value="FE-S PROTEIN MATURATION AUXILIARY FACTOR YITW"/>
    <property type="match status" value="1"/>
</dbReference>
<dbReference type="AlphaFoldDB" id="A0A5M6HJL5"/>
<comment type="caution">
    <text evidence="3">The sequence shown here is derived from an EMBL/GenBank/DDBJ whole genome shotgun (WGS) entry which is preliminary data.</text>
</comment>
<accession>A0A5M6HJL5</accession>
<protein>
    <submittedName>
        <fullName evidence="3">Metal-sulfur cluster assembly factor</fullName>
    </submittedName>
</protein>
<dbReference type="Proteomes" id="UP000323886">
    <property type="component" value="Unassembled WGS sequence"/>
</dbReference>
<sequence>MVATSSARSAVSQPPSPAPSPPPAALDPEVLDCLSAVIDPEIGLSVVDLGLVYRAARTAAGIEVDLTLTAQACPLGDMIVEDARSALRRRFVDAPVDVALVWEPAWSPDRITDHGLKLLGRTPRI</sequence>
<dbReference type="PANTHER" id="PTHR42831:SF1">
    <property type="entry name" value="FE-S PROTEIN MATURATION AUXILIARY FACTOR YITW"/>
    <property type="match status" value="1"/>
</dbReference>
<evidence type="ECO:0000313" key="4">
    <source>
        <dbReference type="Proteomes" id="UP000323886"/>
    </source>
</evidence>
<dbReference type="EMBL" id="VWPL01000046">
    <property type="protein sequence ID" value="KAA5595981.1"/>
    <property type="molecule type" value="Genomic_DNA"/>
</dbReference>
<dbReference type="InterPro" id="IPR034904">
    <property type="entry name" value="FSCA_dom_sf"/>
</dbReference>
<feature type="region of interest" description="Disordered" evidence="1">
    <location>
        <begin position="1"/>
        <end position="26"/>
    </location>
</feature>
<feature type="compositionally biased region" description="Pro residues" evidence="1">
    <location>
        <begin position="14"/>
        <end position="25"/>
    </location>
</feature>
<feature type="domain" description="MIP18 family-like" evidence="2">
    <location>
        <begin position="29"/>
        <end position="88"/>
    </location>
</feature>
<evidence type="ECO:0000259" key="2">
    <source>
        <dbReference type="Pfam" id="PF01883"/>
    </source>
</evidence>
<name>A0A5M6HJL5_9HYPH</name>
<proteinExistence type="predicted"/>
<feature type="compositionally biased region" description="Low complexity" evidence="1">
    <location>
        <begin position="1"/>
        <end position="13"/>
    </location>
</feature>
<evidence type="ECO:0000313" key="3">
    <source>
        <dbReference type="EMBL" id="KAA5595981.1"/>
    </source>
</evidence>
<dbReference type="Gene3D" id="3.30.300.130">
    <property type="entry name" value="Fe-S cluster assembly (FSCA)"/>
    <property type="match status" value="1"/>
</dbReference>
<gene>
    <name evidence="3" type="ORF">F1193_15955</name>
</gene>
<evidence type="ECO:0000256" key="1">
    <source>
        <dbReference type="SAM" id="MobiDB-lite"/>
    </source>
</evidence>
<reference evidence="3 4" key="1">
    <citation type="submission" date="2019-09" db="EMBL/GenBank/DDBJ databases">
        <title>Draft Whole-Genome sequence of Blastochloris sulfoviridis DSM 729.</title>
        <authorList>
            <person name="Meyer T.E."/>
            <person name="Kyndt J.A."/>
        </authorList>
    </citation>
    <scope>NUCLEOTIDE SEQUENCE [LARGE SCALE GENOMIC DNA]</scope>
    <source>
        <strain evidence="3 4">DSM 729</strain>
    </source>
</reference>
<dbReference type="OrthoDB" id="9805360at2"/>
<dbReference type="InterPro" id="IPR002744">
    <property type="entry name" value="MIP18-like"/>
</dbReference>